<name>A0A2I1GL44_9GLOM</name>
<organism evidence="1 2">
    <name type="scientific">Rhizophagus irregularis</name>
    <dbReference type="NCBI Taxonomy" id="588596"/>
    <lineage>
        <taxon>Eukaryota</taxon>
        <taxon>Fungi</taxon>
        <taxon>Fungi incertae sedis</taxon>
        <taxon>Mucoromycota</taxon>
        <taxon>Glomeromycotina</taxon>
        <taxon>Glomeromycetes</taxon>
        <taxon>Glomerales</taxon>
        <taxon>Glomeraceae</taxon>
        <taxon>Rhizophagus</taxon>
    </lineage>
</organism>
<dbReference type="EMBL" id="LLXI01000538">
    <property type="protein sequence ID" value="PKY47360.1"/>
    <property type="molecule type" value="Genomic_DNA"/>
</dbReference>
<reference evidence="1 2" key="1">
    <citation type="submission" date="2015-10" db="EMBL/GenBank/DDBJ databases">
        <title>Genome analyses suggest a sexual origin of heterokaryosis in a supposedly ancient asexual fungus.</title>
        <authorList>
            <person name="Ropars J."/>
            <person name="Sedzielewska K."/>
            <person name="Noel J."/>
            <person name="Charron P."/>
            <person name="Farinelli L."/>
            <person name="Marton T."/>
            <person name="Kruger M."/>
            <person name="Pelin A."/>
            <person name="Brachmann A."/>
            <person name="Corradi N."/>
        </authorList>
    </citation>
    <scope>NUCLEOTIDE SEQUENCE [LARGE SCALE GENOMIC DNA]</scope>
    <source>
        <strain evidence="1 2">A4</strain>
    </source>
</reference>
<dbReference type="VEuPathDB" id="FungiDB:RhiirFUN_025225"/>
<protein>
    <submittedName>
        <fullName evidence="1">Uncharacterized protein</fullName>
    </submittedName>
</protein>
<dbReference type="VEuPathDB" id="FungiDB:FUN_022780"/>
<comment type="caution">
    <text evidence="1">The sequence shown here is derived from an EMBL/GenBank/DDBJ whole genome shotgun (WGS) entry which is preliminary data.</text>
</comment>
<dbReference type="AlphaFoldDB" id="A0A2I1GL44"/>
<dbReference type="Proteomes" id="UP000234323">
    <property type="component" value="Unassembled WGS sequence"/>
</dbReference>
<proteinExistence type="predicted"/>
<dbReference type="VEuPathDB" id="FungiDB:RhiirA1_459900"/>
<evidence type="ECO:0000313" key="1">
    <source>
        <dbReference type="EMBL" id="PKY47360.1"/>
    </source>
</evidence>
<accession>A0A2I1GL44</accession>
<gene>
    <name evidence="1" type="ORF">RhiirA4_462518</name>
</gene>
<sequence>MKIQRLIEEIPTIEQLKKSSFDIYHDFKCVFCKKKKEDFNHHVWSCRYNRKRMKQIISRTIKKFVSLLEEFNIMITNEQILTINNLDIFKQKFNTNNFNFIDLIKGIIPVQIYNLTLEILGTNQVNKAKEIGINLLQYVFKETKEHIWQPRCEELKKIEKIYGITKEDKKKPDSVFLKEK</sequence>
<evidence type="ECO:0000313" key="2">
    <source>
        <dbReference type="Proteomes" id="UP000234323"/>
    </source>
</evidence>
<keyword evidence="2" id="KW-1185">Reference proteome</keyword>